<evidence type="ECO:0000259" key="3">
    <source>
        <dbReference type="SMART" id="SM01119"/>
    </source>
</evidence>
<reference evidence="4" key="2">
    <citation type="submission" date="2021-04" db="EMBL/GenBank/DDBJ databases">
        <authorList>
            <person name="Gilroy R."/>
        </authorList>
    </citation>
    <scope>NUCLEOTIDE SEQUENCE</scope>
    <source>
        <strain evidence="4">ChiHecec2B26-446</strain>
    </source>
</reference>
<evidence type="ECO:0000313" key="4">
    <source>
        <dbReference type="EMBL" id="HIW01251.1"/>
    </source>
</evidence>
<dbReference type="Gene3D" id="3.20.20.10">
    <property type="entry name" value="Alanine racemase"/>
    <property type="match status" value="1"/>
</dbReference>
<dbReference type="InterPro" id="IPR042208">
    <property type="entry name" value="D-ser_dehydrat-like_sf"/>
</dbReference>
<dbReference type="Gene3D" id="2.40.37.20">
    <property type="entry name" value="D-serine dehydratase-like domain"/>
    <property type="match status" value="1"/>
</dbReference>
<evidence type="ECO:0000313" key="5">
    <source>
        <dbReference type="Proteomes" id="UP000886752"/>
    </source>
</evidence>
<keyword evidence="2" id="KW-0456">Lyase</keyword>
<dbReference type="InterPro" id="IPR029066">
    <property type="entry name" value="PLP-binding_barrel"/>
</dbReference>
<dbReference type="EC" id="5.1.1.1" evidence="4"/>
<dbReference type="GO" id="GO:0036088">
    <property type="term" value="P:D-serine catabolic process"/>
    <property type="evidence" value="ECO:0007669"/>
    <property type="project" value="TreeGrafter"/>
</dbReference>
<proteinExistence type="inferred from homology"/>
<dbReference type="Proteomes" id="UP000886752">
    <property type="component" value="Unassembled WGS sequence"/>
</dbReference>
<dbReference type="InterPro" id="IPR001608">
    <property type="entry name" value="Ala_racemase_N"/>
</dbReference>
<dbReference type="GO" id="GO:0008784">
    <property type="term" value="F:alanine racemase activity"/>
    <property type="evidence" value="ECO:0007669"/>
    <property type="project" value="UniProtKB-EC"/>
</dbReference>
<feature type="domain" description="D-serine dehydratase-like" evidence="3">
    <location>
        <begin position="267"/>
        <end position="382"/>
    </location>
</feature>
<organism evidence="4 5">
    <name type="scientific">Candidatus Desulfovibrio intestinipullorum</name>
    <dbReference type="NCBI Taxonomy" id="2838536"/>
    <lineage>
        <taxon>Bacteria</taxon>
        <taxon>Pseudomonadati</taxon>
        <taxon>Thermodesulfobacteriota</taxon>
        <taxon>Desulfovibrionia</taxon>
        <taxon>Desulfovibrionales</taxon>
        <taxon>Desulfovibrionaceae</taxon>
        <taxon>Desulfovibrio</taxon>
    </lineage>
</organism>
<dbReference type="Pfam" id="PF14031">
    <property type="entry name" value="D-ser_dehydrat"/>
    <property type="match status" value="1"/>
</dbReference>
<dbReference type="InterPro" id="IPR051466">
    <property type="entry name" value="D-amino_acid_metab_enzyme"/>
</dbReference>
<dbReference type="SUPFAM" id="SSF51419">
    <property type="entry name" value="PLP-binding barrel"/>
    <property type="match status" value="1"/>
</dbReference>
<evidence type="ECO:0000256" key="1">
    <source>
        <dbReference type="ARBA" id="ARBA00005323"/>
    </source>
</evidence>
<protein>
    <submittedName>
        <fullName evidence="4">Alanine racemase</fullName>
        <ecNumber evidence="4">5.1.1.1</ecNumber>
    </submittedName>
</protein>
<dbReference type="AlphaFoldDB" id="A0A9D1TR91"/>
<dbReference type="Pfam" id="PF01168">
    <property type="entry name" value="Ala_racemase_N"/>
    <property type="match status" value="1"/>
</dbReference>
<dbReference type="GO" id="GO:0008721">
    <property type="term" value="F:D-serine ammonia-lyase activity"/>
    <property type="evidence" value="ECO:0007669"/>
    <property type="project" value="TreeGrafter"/>
</dbReference>
<sequence>MSPNLQARFFEAPVPLTELPTPCLLLDESRLERNAARLAAHWKDSSVCLRPHLKTCRCWEVARRILPSATSPCTVATMGEAEAVASLGARDIVLAVGIRPSLFARARALMEQGTDLKVLLDSRTMAQALADYAREQGCTFSVLLEIDCDGHRAGLAAQDPELVQVADLLRAAGQTVAGVLTHAGSAYDCPDVASILALAEQEQEAALQAAALLRSRGHACPIVSVGSTPTALLGTPRSGISEVRAGVYLFMDLVMEGLGVCTLDDLALSVLTSVIGGFPEQGRQPARLLTDAGWAALSSDRGLERRFASQGFGLVCTMEGSLLPGIRVAELNQEHGMLSVTAHPDEEVRETLMQLRADSRLRILPNHACATAMMHQSFYLVRNNRAVALLPRFGGW</sequence>
<comment type="similarity">
    <text evidence="1">Belongs to the DSD1 family.</text>
</comment>
<reference evidence="4" key="1">
    <citation type="journal article" date="2021" name="PeerJ">
        <title>Extensive microbial diversity within the chicken gut microbiome revealed by metagenomics and culture.</title>
        <authorList>
            <person name="Gilroy R."/>
            <person name="Ravi A."/>
            <person name="Getino M."/>
            <person name="Pursley I."/>
            <person name="Horton D.L."/>
            <person name="Alikhan N.F."/>
            <person name="Baker D."/>
            <person name="Gharbi K."/>
            <person name="Hall N."/>
            <person name="Watson M."/>
            <person name="Adriaenssens E.M."/>
            <person name="Foster-Nyarko E."/>
            <person name="Jarju S."/>
            <person name="Secka A."/>
            <person name="Antonio M."/>
            <person name="Oren A."/>
            <person name="Chaudhuri R.R."/>
            <person name="La Ragione R."/>
            <person name="Hildebrand F."/>
            <person name="Pallen M.J."/>
        </authorList>
    </citation>
    <scope>NUCLEOTIDE SEQUENCE</scope>
    <source>
        <strain evidence="4">ChiHecec2B26-446</strain>
    </source>
</reference>
<gene>
    <name evidence="4" type="ORF">H9894_08705</name>
</gene>
<comment type="caution">
    <text evidence="4">The sequence shown here is derived from an EMBL/GenBank/DDBJ whole genome shotgun (WGS) entry which is preliminary data.</text>
</comment>
<dbReference type="EMBL" id="DXHV01000076">
    <property type="protein sequence ID" value="HIW01251.1"/>
    <property type="molecule type" value="Genomic_DNA"/>
</dbReference>
<evidence type="ECO:0000256" key="2">
    <source>
        <dbReference type="ARBA" id="ARBA00023239"/>
    </source>
</evidence>
<dbReference type="PANTHER" id="PTHR28004:SF2">
    <property type="entry name" value="D-SERINE DEHYDRATASE"/>
    <property type="match status" value="1"/>
</dbReference>
<dbReference type="PANTHER" id="PTHR28004">
    <property type="entry name" value="ZGC:162816-RELATED"/>
    <property type="match status" value="1"/>
</dbReference>
<name>A0A9D1TR91_9BACT</name>
<dbReference type="InterPro" id="IPR026956">
    <property type="entry name" value="D-ser_dehydrat-like_dom"/>
</dbReference>
<dbReference type="SMART" id="SM01119">
    <property type="entry name" value="D-ser_dehydrat"/>
    <property type="match status" value="1"/>
</dbReference>
<accession>A0A9D1TR91</accession>
<keyword evidence="4" id="KW-0413">Isomerase</keyword>